<proteinExistence type="predicted"/>
<reference evidence="2 3" key="2">
    <citation type="journal article" date="2017" name="Front. Plant Sci.">
        <title>Gene Classification and Mining of Molecular Markers Useful in Red Clover (Trifolium pratense) Breeding.</title>
        <authorList>
            <person name="Istvanek J."/>
            <person name="Dluhosova J."/>
            <person name="Dluhos P."/>
            <person name="Patkova L."/>
            <person name="Nedelnik J."/>
            <person name="Repkova J."/>
        </authorList>
    </citation>
    <scope>NUCLEOTIDE SEQUENCE [LARGE SCALE GENOMIC DNA]</scope>
    <source>
        <strain evidence="3">cv. Tatra</strain>
        <tissue evidence="2">Young leaves</tissue>
    </source>
</reference>
<dbReference type="Proteomes" id="UP000236291">
    <property type="component" value="Unassembled WGS sequence"/>
</dbReference>
<comment type="caution">
    <text evidence="2">The sequence shown here is derived from an EMBL/GenBank/DDBJ whole genome shotgun (WGS) entry which is preliminary data.</text>
</comment>
<dbReference type="AlphaFoldDB" id="A0A2K3K801"/>
<protein>
    <submittedName>
        <fullName evidence="2">Uncharacterized protein</fullName>
    </submittedName>
</protein>
<gene>
    <name evidence="2" type="ORF">L195_g061126</name>
</gene>
<evidence type="ECO:0000256" key="1">
    <source>
        <dbReference type="SAM" id="MobiDB-lite"/>
    </source>
</evidence>
<organism evidence="2 3">
    <name type="scientific">Trifolium pratense</name>
    <name type="common">Red clover</name>
    <dbReference type="NCBI Taxonomy" id="57577"/>
    <lineage>
        <taxon>Eukaryota</taxon>
        <taxon>Viridiplantae</taxon>
        <taxon>Streptophyta</taxon>
        <taxon>Embryophyta</taxon>
        <taxon>Tracheophyta</taxon>
        <taxon>Spermatophyta</taxon>
        <taxon>Magnoliopsida</taxon>
        <taxon>eudicotyledons</taxon>
        <taxon>Gunneridae</taxon>
        <taxon>Pentapetalae</taxon>
        <taxon>rosids</taxon>
        <taxon>fabids</taxon>
        <taxon>Fabales</taxon>
        <taxon>Fabaceae</taxon>
        <taxon>Papilionoideae</taxon>
        <taxon>50 kb inversion clade</taxon>
        <taxon>NPAAA clade</taxon>
        <taxon>Hologalegina</taxon>
        <taxon>IRL clade</taxon>
        <taxon>Trifolieae</taxon>
        <taxon>Trifolium</taxon>
    </lineage>
</organism>
<reference evidence="2 3" key="1">
    <citation type="journal article" date="2014" name="Am. J. Bot.">
        <title>Genome assembly and annotation for red clover (Trifolium pratense; Fabaceae).</title>
        <authorList>
            <person name="Istvanek J."/>
            <person name="Jaros M."/>
            <person name="Krenek A."/>
            <person name="Repkova J."/>
        </authorList>
    </citation>
    <scope>NUCLEOTIDE SEQUENCE [LARGE SCALE GENOMIC DNA]</scope>
    <source>
        <strain evidence="3">cv. Tatra</strain>
        <tissue evidence="2">Young leaves</tissue>
    </source>
</reference>
<evidence type="ECO:0000313" key="3">
    <source>
        <dbReference type="Proteomes" id="UP000236291"/>
    </source>
</evidence>
<accession>A0A2K3K801</accession>
<sequence>MNKRKEVVQAPTVQQRLGPKTFVPANHVPANRVPVNQWANGRYVAFNKKILERGASSQGTQQNALEAKKYSYRNNYMGKNPMTQTQWRRFQRQKKQESQKGQAGGNAVMVKLVEIGDPMVEKP</sequence>
<dbReference type="EMBL" id="ASHM01147468">
    <property type="protein sequence ID" value="PNX62396.1"/>
    <property type="molecule type" value="Genomic_DNA"/>
</dbReference>
<evidence type="ECO:0000313" key="2">
    <source>
        <dbReference type="EMBL" id="PNX62396.1"/>
    </source>
</evidence>
<name>A0A2K3K801_TRIPR</name>
<feature type="region of interest" description="Disordered" evidence="1">
    <location>
        <begin position="88"/>
        <end position="108"/>
    </location>
</feature>